<organism evidence="6 7">
    <name type="scientific">Desulfitobacterium hafniense (strain Y51)</name>
    <dbReference type="NCBI Taxonomy" id="138119"/>
    <lineage>
        <taxon>Bacteria</taxon>
        <taxon>Bacillati</taxon>
        <taxon>Bacillota</taxon>
        <taxon>Clostridia</taxon>
        <taxon>Eubacteriales</taxon>
        <taxon>Desulfitobacteriaceae</taxon>
        <taxon>Desulfitobacterium</taxon>
    </lineage>
</organism>
<dbReference type="PANTHER" id="PTHR30385:SF1">
    <property type="entry name" value="RNA POLYMERASE SIGMA-H FACTOR"/>
    <property type="match status" value="1"/>
</dbReference>
<keyword evidence="2" id="KW-0731">Sigma factor</keyword>
<dbReference type="GO" id="GO:0003677">
    <property type="term" value="F:DNA binding"/>
    <property type="evidence" value="ECO:0007669"/>
    <property type="project" value="UniProtKB-KW"/>
</dbReference>
<accession>Q24WY7</accession>
<evidence type="ECO:0000313" key="7">
    <source>
        <dbReference type="Proteomes" id="UP000001946"/>
    </source>
</evidence>
<evidence type="ECO:0000256" key="3">
    <source>
        <dbReference type="ARBA" id="ARBA00023125"/>
    </source>
</evidence>
<name>Q24WY7_DESHY</name>
<dbReference type="Proteomes" id="UP000001946">
    <property type="component" value="Chromosome"/>
</dbReference>
<dbReference type="AlphaFoldDB" id="Q24WY7"/>
<dbReference type="Gene3D" id="1.10.10.10">
    <property type="entry name" value="Winged helix-like DNA-binding domain superfamily/Winged helix DNA-binding domain"/>
    <property type="match status" value="1"/>
</dbReference>
<dbReference type="NCBIfam" id="TIGR02937">
    <property type="entry name" value="sigma70-ECF"/>
    <property type="match status" value="1"/>
</dbReference>
<dbReference type="InterPro" id="IPR013325">
    <property type="entry name" value="RNA_pol_sigma_r2"/>
</dbReference>
<dbReference type="PANTHER" id="PTHR30385">
    <property type="entry name" value="SIGMA FACTOR F FLAGELLAR"/>
    <property type="match status" value="1"/>
</dbReference>
<reference evidence="6 7" key="1">
    <citation type="journal article" date="2006" name="J. Bacteriol.">
        <title>Complete genome sequence of the dehalorespiring bacterium Desulfitobacterium hafniense Y51 and comparison with Dehalococcoides ethenogenes 195.</title>
        <authorList>
            <person name="Nonaka H."/>
            <person name="Keresztes G."/>
            <person name="Shinoda Y."/>
            <person name="Ikenaga Y."/>
            <person name="Abe M."/>
            <person name="Naito K."/>
            <person name="Inatomi K."/>
            <person name="Furukawa K."/>
            <person name="Inui M."/>
            <person name="Yukawa H."/>
        </authorList>
    </citation>
    <scope>NUCLEOTIDE SEQUENCE [LARGE SCALE GENOMIC DNA]</scope>
    <source>
        <strain evidence="6 7">Y51</strain>
    </source>
</reference>
<evidence type="ECO:0000256" key="4">
    <source>
        <dbReference type="ARBA" id="ARBA00023163"/>
    </source>
</evidence>
<protein>
    <recommendedName>
        <fullName evidence="5">RNA polymerase sigma-70 region 2 domain-containing protein</fullName>
    </recommendedName>
</protein>
<keyword evidence="1" id="KW-0805">Transcription regulation</keyword>
<dbReference type="SUPFAM" id="SSF88946">
    <property type="entry name" value="Sigma2 domain of RNA polymerase sigma factors"/>
    <property type="match status" value="1"/>
</dbReference>
<dbReference type="KEGG" id="dsy:DSY1666"/>
<evidence type="ECO:0000256" key="2">
    <source>
        <dbReference type="ARBA" id="ARBA00023082"/>
    </source>
</evidence>
<evidence type="ECO:0000313" key="6">
    <source>
        <dbReference type="EMBL" id="BAE83455.1"/>
    </source>
</evidence>
<keyword evidence="3" id="KW-0238">DNA-binding</keyword>
<dbReference type="InterPro" id="IPR016371">
    <property type="entry name" value="RNA_pol_sigma-H_factor"/>
</dbReference>
<gene>
    <name evidence="6" type="ordered locus">DSY1666</name>
</gene>
<dbReference type="HOGENOM" id="CLU_090333_0_1_9"/>
<dbReference type="eggNOG" id="COG1595">
    <property type="taxonomic scope" value="Bacteria"/>
</dbReference>
<evidence type="ECO:0000259" key="5">
    <source>
        <dbReference type="Pfam" id="PF04542"/>
    </source>
</evidence>
<keyword evidence="4" id="KW-0804">Transcription</keyword>
<dbReference type="Pfam" id="PF04542">
    <property type="entry name" value="Sigma70_r2"/>
    <property type="match status" value="1"/>
</dbReference>
<dbReference type="GO" id="GO:0016987">
    <property type="term" value="F:sigma factor activity"/>
    <property type="evidence" value="ECO:0007669"/>
    <property type="project" value="UniProtKB-KW"/>
</dbReference>
<dbReference type="InterPro" id="IPR007627">
    <property type="entry name" value="RNA_pol_sigma70_r2"/>
</dbReference>
<dbReference type="InterPro" id="IPR013324">
    <property type="entry name" value="RNA_pol_sigma_r3/r4-like"/>
</dbReference>
<evidence type="ECO:0000256" key="1">
    <source>
        <dbReference type="ARBA" id="ARBA00023015"/>
    </source>
</evidence>
<dbReference type="GO" id="GO:0006352">
    <property type="term" value="P:DNA-templated transcription initiation"/>
    <property type="evidence" value="ECO:0007669"/>
    <property type="project" value="InterPro"/>
</dbReference>
<dbReference type="InterPro" id="IPR036388">
    <property type="entry name" value="WH-like_DNA-bd_sf"/>
</dbReference>
<dbReference type="SUPFAM" id="SSF88659">
    <property type="entry name" value="Sigma3 and sigma4 domains of RNA polymerase sigma factors"/>
    <property type="match status" value="1"/>
</dbReference>
<keyword evidence="7" id="KW-1185">Reference proteome</keyword>
<dbReference type="STRING" id="138119.DSY1666"/>
<dbReference type="InterPro" id="IPR014284">
    <property type="entry name" value="RNA_pol_sigma-70_dom"/>
</dbReference>
<dbReference type="PIRSF" id="PIRSF002939">
    <property type="entry name" value="RNA_polymerase_sigma-H_factor"/>
    <property type="match status" value="1"/>
</dbReference>
<proteinExistence type="predicted"/>
<sequence length="208" mass="24333">MRMTSSNTLLADIDTQLEAARSGNQDSLNWLIQYYEPEIRKIAYKYFLNRAEYDDLLQEGRIAIYKAIVSYDPSSEIPFLHFLRMVIKRKLIDSLRAHNRQKHLNLNEAYSLNNVLADDKTDSFISFVATHDDPEKKVIASDETRLFLQGLMNGFSELELKVFRYHYLIGMKQREITQYLGVSSKSLDNTIQRIRRKVIAYRDREAVG</sequence>
<dbReference type="EMBL" id="AP008230">
    <property type="protein sequence ID" value="BAE83455.1"/>
    <property type="molecule type" value="Genomic_DNA"/>
</dbReference>
<feature type="domain" description="RNA polymerase sigma-70 region 2" evidence="5">
    <location>
        <begin position="31"/>
        <end position="100"/>
    </location>
</feature>
<dbReference type="Gene3D" id="1.10.1740.10">
    <property type="match status" value="1"/>
</dbReference>